<keyword evidence="3" id="KW-1185">Reference proteome</keyword>
<organism evidence="2 3">
    <name type="scientific">Solidesulfovibrio carbinolicus</name>
    <dbReference type="NCBI Taxonomy" id="296842"/>
    <lineage>
        <taxon>Bacteria</taxon>
        <taxon>Pseudomonadati</taxon>
        <taxon>Thermodesulfobacteriota</taxon>
        <taxon>Desulfovibrionia</taxon>
        <taxon>Desulfovibrionales</taxon>
        <taxon>Desulfovibrionaceae</taxon>
        <taxon>Solidesulfovibrio</taxon>
    </lineage>
</organism>
<dbReference type="Gene3D" id="3.40.50.1110">
    <property type="entry name" value="SGNH hydrolase"/>
    <property type="match status" value="1"/>
</dbReference>
<dbReference type="Proteomes" id="UP000293296">
    <property type="component" value="Chromosome"/>
</dbReference>
<dbReference type="SUPFAM" id="SSF52266">
    <property type="entry name" value="SGNH hydrolase"/>
    <property type="match status" value="1"/>
</dbReference>
<evidence type="ECO:0000313" key="3">
    <source>
        <dbReference type="Proteomes" id="UP000293296"/>
    </source>
</evidence>
<name>A0A4P6HLK7_9BACT</name>
<dbReference type="InterPro" id="IPR013830">
    <property type="entry name" value="SGNH_hydro"/>
</dbReference>
<protein>
    <submittedName>
        <fullName evidence="2">Lysophospholipase</fullName>
    </submittedName>
</protein>
<accession>A0A4P6HLK7</accession>
<dbReference type="EMBL" id="CP026538">
    <property type="protein sequence ID" value="QAZ67576.1"/>
    <property type="molecule type" value="Genomic_DNA"/>
</dbReference>
<feature type="domain" description="SGNH hydrolase-type esterase" evidence="1">
    <location>
        <begin position="16"/>
        <end position="167"/>
    </location>
</feature>
<dbReference type="AlphaFoldDB" id="A0A4P6HLK7"/>
<dbReference type="GO" id="GO:0004622">
    <property type="term" value="F:phosphatidylcholine lysophospholipase activity"/>
    <property type="evidence" value="ECO:0007669"/>
    <property type="project" value="TreeGrafter"/>
</dbReference>
<dbReference type="KEGG" id="dcb:C3Y92_10195"/>
<dbReference type="InterPro" id="IPR036514">
    <property type="entry name" value="SGNH_hydro_sf"/>
</dbReference>
<dbReference type="PANTHER" id="PTHR30383:SF5">
    <property type="entry name" value="SGNH HYDROLASE-TYPE ESTERASE DOMAIN-CONTAINING PROTEIN"/>
    <property type="match status" value="1"/>
</dbReference>
<dbReference type="InterPro" id="IPR051532">
    <property type="entry name" value="Ester_Hydrolysis_Enzymes"/>
</dbReference>
<dbReference type="OrthoDB" id="9794725at2"/>
<dbReference type="PANTHER" id="PTHR30383">
    <property type="entry name" value="THIOESTERASE 1/PROTEASE 1/LYSOPHOSPHOLIPASE L1"/>
    <property type="match status" value="1"/>
</dbReference>
<evidence type="ECO:0000259" key="1">
    <source>
        <dbReference type="Pfam" id="PF13472"/>
    </source>
</evidence>
<gene>
    <name evidence="2" type="ORF">C3Y92_10195</name>
</gene>
<dbReference type="Pfam" id="PF13472">
    <property type="entry name" value="Lipase_GDSL_2"/>
    <property type="match status" value="1"/>
</dbReference>
<evidence type="ECO:0000313" key="2">
    <source>
        <dbReference type="EMBL" id="QAZ67576.1"/>
    </source>
</evidence>
<proteinExistence type="predicted"/>
<dbReference type="RefSeq" id="WP_129352290.1">
    <property type="nucleotide sequence ID" value="NZ_CP026538.1"/>
</dbReference>
<reference evidence="2 3" key="1">
    <citation type="submission" date="2018-02" db="EMBL/GenBank/DDBJ databases">
        <title>Genome sequence of Desulfovibrio carbinolicus DSM 3852.</title>
        <authorList>
            <person name="Wilbanks E."/>
            <person name="Skennerton C.T."/>
            <person name="Orphan V.J."/>
        </authorList>
    </citation>
    <scope>NUCLEOTIDE SEQUENCE [LARGE SCALE GENOMIC DNA]</scope>
    <source>
        <strain evidence="2 3">DSM 3852</strain>
    </source>
</reference>
<sequence length="178" mass="20226">MNPVLPALLAMQIVFCGDSITKGWEIYNLFEEPRKVFISGVESSTSADLLRRIEPIAKKRPGKVFLMVGINEIAAPERILDNYDKIINKIQHLSPYTHIYVQSILPTRAQNIDNAVIVSTNERLKALCDRKNAFVRYLDLYDAFLADDGQLGPNFTEDGIHLTKNAYSLWKKRIASQM</sequence>